<dbReference type="RefSeq" id="WP_236118246.1">
    <property type="nucleotide sequence ID" value="NZ_JAKGSI010000002.1"/>
</dbReference>
<organism evidence="3 4">
    <name type="scientific">Corynebacterium uropygiale</name>
    <dbReference type="NCBI Taxonomy" id="1775911"/>
    <lineage>
        <taxon>Bacteria</taxon>
        <taxon>Bacillati</taxon>
        <taxon>Actinomycetota</taxon>
        <taxon>Actinomycetes</taxon>
        <taxon>Mycobacteriales</taxon>
        <taxon>Corynebacteriaceae</taxon>
        <taxon>Corynebacterium</taxon>
    </lineage>
</organism>
<name>A0A9X1QNE7_9CORY</name>
<evidence type="ECO:0000313" key="4">
    <source>
        <dbReference type="Proteomes" id="UP001139336"/>
    </source>
</evidence>
<keyword evidence="4" id="KW-1185">Reference proteome</keyword>
<evidence type="ECO:0000313" key="3">
    <source>
        <dbReference type="EMBL" id="MCF4006444.1"/>
    </source>
</evidence>
<comment type="caution">
    <text evidence="3">The sequence shown here is derived from an EMBL/GenBank/DDBJ whole genome shotgun (WGS) entry which is preliminary data.</text>
</comment>
<protein>
    <submittedName>
        <fullName evidence="3">YciI family protein</fullName>
    </submittedName>
</protein>
<dbReference type="InterPro" id="IPR011008">
    <property type="entry name" value="Dimeric_a/b-barrel"/>
</dbReference>
<dbReference type="InterPro" id="IPR005545">
    <property type="entry name" value="YCII"/>
</dbReference>
<feature type="domain" description="YCII-related" evidence="2">
    <location>
        <begin position="4"/>
        <end position="89"/>
    </location>
</feature>
<comment type="similarity">
    <text evidence="1">Belongs to the YciI family.</text>
</comment>
<proteinExistence type="inferred from homology"/>
<gene>
    <name evidence="3" type="ORF">L1O03_04505</name>
</gene>
<reference evidence="3" key="1">
    <citation type="submission" date="2022-01" db="EMBL/GenBank/DDBJ databases">
        <title>Corynebacterium sp. nov isolated from isolated from the feces of the greater white-fronted geese (Anser albifrons) at Poyang Lake, PR China.</title>
        <authorList>
            <person name="Liu Q."/>
        </authorList>
    </citation>
    <scope>NUCLEOTIDE SEQUENCE</scope>
    <source>
        <strain evidence="3">JCM 32435</strain>
    </source>
</reference>
<accession>A0A9X1QNE7</accession>
<evidence type="ECO:0000256" key="1">
    <source>
        <dbReference type="ARBA" id="ARBA00007689"/>
    </source>
</evidence>
<dbReference type="Pfam" id="PF03795">
    <property type="entry name" value="YCII"/>
    <property type="match status" value="1"/>
</dbReference>
<sequence length="98" mass="10763">MNYFAVLYRYAPDSELIATVRPRHREFLGSLKEEGKLVGSGPYTDGDGGALIVLRLPEPAGVEDAASLMNNDPFLKEGALDGREIRAWNPVLNIFDGQ</sequence>
<dbReference type="EMBL" id="JAKGSI010000002">
    <property type="protein sequence ID" value="MCF4006444.1"/>
    <property type="molecule type" value="Genomic_DNA"/>
</dbReference>
<dbReference type="Gene3D" id="3.30.70.1060">
    <property type="entry name" value="Dimeric alpha+beta barrel"/>
    <property type="match status" value="1"/>
</dbReference>
<dbReference type="Proteomes" id="UP001139336">
    <property type="component" value="Unassembled WGS sequence"/>
</dbReference>
<dbReference type="AlphaFoldDB" id="A0A9X1QNE7"/>
<evidence type="ECO:0000259" key="2">
    <source>
        <dbReference type="Pfam" id="PF03795"/>
    </source>
</evidence>
<dbReference type="SUPFAM" id="SSF54909">
    <property type="entry name" value="Dimeric alpha+beta barrel"/>
    <property type="match status" value="1"/>
</dbReference>